<evidence type="ECO:0000256" key="5">
    <source>
        <dbReference type="SAM" id="MobiDB-lite"/>
    </source>
</evidence>
<name>A0A934Q5N5_9MICO</name>
<evidence type="ECO:0000256" key="1">
    <source>
        <dbReference type="ARBA" id="ARBA00001964"/>
    </source>
</evidence>
<dbReference type="GO" id="GO:0009099">
    <property type="term" value="P:L-valine biosynthetic process"/>
    <property type="evidence" value="ECO:0007669"/>
    <property type="project" value="TreeGrafter"/>
</dbReference>
<sequence length="636" mass="65265">MLPERLKGRDFSPLGGGSAAGGDSAGDRGSASPGSRQPVTDPLTTEAPATVAELVGQALARLGAGHCFGVVGSGNFAVTNALRAAGIPFTAARHEGGAATMADAYARMSGRVGLVSVHQGCGLTNAATGIGEAAKSRTPVIVLAAEASGASVGSNFAMDQPGFARSLTAESHRVHSASSALADVVRAFRAARDERRTVVLNLPLDVQAQPVPAPVLRSFEALTVPDRPAPPRASDAAVGDLADALERAERPVIVAGRGAREAGPQLRALAQACGALLATSAVANGLFRGDPFDIGISGGFSSPLTAELIAGADLILGVGCALNMWTMRHGRLISEGTAVVQIDLEAQALGAQRPVDLGVVGDAAETAAAVAAELERRERSRSSRSGEPGGSGADPRPAERSGYRSPELAARISAESRWSDVPLGSHPEQPADLGGPGRDAEERIDPRVLSRELDRVLPVERIVSIDSGNFMGYPSAYLAVPDENGFCFTQAFQSIGLGLGTAIGAALARPDRLPVLGVGDGGFLMAVADLETAVRLALPLVVVVYNDDAYGAEIHHFAGGRGAEGRPDLDTVVFPRVDIASIARGFGAAALTVRGLGDLAPLADWLSGPRDRPVVIDARIASDGGAWWLAEAFRGH</sequence>
<evidence type="ECO:0000313" key="9">
    <source>
        <dbReference type="EMBL" id="MBK0417511.1"/>
    </source>
</evidence>
<keyword evidence="3 4" id="KW-0786">Thiamine pyrophosphate</keyword>
<evidence type="ECO:0000259" key="7">
    <source>
        <dbReference type="Pfam" id="PF02775"/>
    </source>
</evidence>
<dbReference type="GO" id="GO:0030976">
    <property type="term" value="F:thiamine pyrophosphate binding"/>
    <property type="evidence" value="ECO:0007669"/>
    <property type="project" value="InterPro"/>
</dbReference>
<comment type="cofactor">
    <cofactor evidence="1">
        <name>thiamine diphosphate</name>
        <dbReference type="ChEBI" id="CHEBI:58937"/>
    </cofactor>
</comment>
<dbReference type="GO" id="GO:0005948">
    <property type="term" value="C:acetolactate synthase complex"/>
    <property type="evidence" value="ECO:0007669"/>
    <property type="project" value="TreeGrafter"/>
</dbReference>
<dbReference type="PANTHER" id="PTHR18968">
    <property type="entry name" value="THIAMINE PYROPHOSPHATE ENZYMES"/>
    <property type="match status" value="1"/>
</dbReference>
<dbReference type="InterPro" id="IPR045229">
    <property type="entry name" value="TPP_enz"/>
</dbReference>
<reference evidence="9" key="1">
    <citation type="submission" date="2020-12" db="EMBL/GenBank/DDBJ databases">
        <title>Leucobacter sp. CAS1, isolated from Chromium sludge.</title>
        <authorList>
            <person name="Xu Z."/>
        </authorList>
    </citation>
    <scope>NUCLEOTIDE SEQUENCE</scope>
    <source>
        <strain evidence="9">CSA1</strain>
    </source>
</reference>
<feature type="compositionally biased region" description="Gly residues" evidence="5">
    <location>
        <begin position="14"/>
        <end position="24"/>
    </location>
</feature>
<dbReference type="Pfam" id="PF02776">
    <property type="entry name" value="TPP_enzyme_N"/>
    <property type="match status" value="1"/>
</dbReference>
<dbReference type="GO" id="GO:0003984">
    <property type="term" value="F:acetolactate synthase activity"/>
    <property type="evidence" value="ECO:0007669"/>
    <property type="project" value="TreeGrafter"/>
</dbReference>
<dbReference type="Pfam" id="PF00205">
    <property type="entry name" value="TPP_enzyme_M"/>
    <property type="match status" value="1"/>
</dbReference>
<accession>A0A934Q5N5</accession>
<evidence type="ECO:0000259" key="6">
    <source>
        <dbReference type="Pfam" id="PF00205"/>
    </source>
</evidence>
<feature type="domain" description="Thiamine pyrophosphate enzyme N-terminal TPP-binding" evidence="8">
    <location>
        <begin position="50"/>
        <end position="156"/>
    </location>
</feature>
<dbReference type="GO" id="GO:0050660">
    <property type="term" value="F:flavin adenine dinucleotide binding"/>
    <property type="evidence" value="ECO:0007669"/>
    <property type="project" value="TreeGrafter"/>
</dbReference>
<dbReference type="PANTHER" id="PTHR18968:SF166">
    <property type="entry name" value="2-HYDROXYACYL-COA LYASE 2"/>
    <property type="match status" value="1"/>
</dbReference>
<dbReference type="AlphaFoldDB" id="A0A934Q5N5"/>
<dbReference type="Gene3D" id="3.40.50.970">
    <property type="match status" value="2"/>
</dbReference>
<dbReference type="InterPro" id="IPR029061">
    <property type="entry name" value="THDP-binding"/>
</dbReference>
<evidence type="ECO:0000256" key="4">
    <source>
        <dbReference type="RuleBase" id="RU362132"/>
    </source>
</evidence>
<comment type="similarity">
    <text evidence="2 4">Belongs to the TPP enzyme family.</text>
</comment>
<feature type="region of interest" description="Disordered" evidence="5">
    <location>
        <begin position="371"/>
        <end position="406"/>
    </location>
</feature>
<dbReference type="InterPro" id="IPR012001">
    <property type="entry name" value="Thiamin_PyroP_enz_TPP-bd_dom"/>
</dbReference>
<dbReference type="Gene3D" id="3.40.50.1220">
    <property type="entry name" value="TPP-binding domain"/>
    <property type="match status" value="1"/>
</dbReference>
<feature type="compositionally biased region" description="Low complexity" evidence="5">
    <location>
        <begin position="27"/>
        <end position="36"/>
    </location>
</feature>
<feature type="compositionally biased region" description="Basic and acidic residues" evidence="5">
    <location>
        <begin position="1"/>
        <end position="10"/>
    </location>
</feature>
<comment type="caution">
    <text evidence="9">The sequence shown here is derived from an EMBL/GenBank/DDBJ whole genome shotgun (WGS) entry which is preliminary data.</text>
</comment>
<dbReference type="InterPro" id="IPR029035">
    <property type="entry name" value="DHS-like_NAD/FAD-binding_dom"/>
</dbReference>
<dbReference type="InterPro" id="IPR011766">
    <property type="entry name" value="TPP_enzyme_TPP-bd"/>
</dbReference>
<dbReference type="SUPFAM" id="SSF52518">
    <property type="entry name" value="Thiamin diphosphate-binding fold (THDP-binding)"/>
    <property type="match status" value="2"/>
</dbReference>
<organism evidence="9 10">
    <name type="scientific">Leucobacter chromiisoli</name>
    <dbReference type="NCBI Taxonomy" id="2796471"/>
    <lineage>
        <taxon>Bacteria</taxon>
        <taxon>Bacillati</taxon>
        <taxon>Actinomycetota</taxon>
        <taxon>Actinomycetes</taxon>
        <taxon>Micrococcales</taxon>
        <taxon>Microbacteriaceae</taxon>
        <taxon>Leucobacter</taxon>
    </lineage>
</organism>
<dbReference type="CDD" id="cd07035">
    <property type="entry name" value="TPP_PYR_POX_like"/>
    <property type="match status" value="1"/>
</dbReference>
<evidence type="ECO:0000256" key="2">
    <source>
        <dbReference type="ARBA" id="ARBA00007812"/>
    </source>
</evidence>
<dbReference type="GO" id="GO:0009097">
    <property type="term" value="P:isoleucine biosynthetic process"/>
    <property type="evidence" value="ECO:0007669"/>
    <property type="project" value="TreeGrafter"/>
</dbReference>
<proteinExistence type="inferred from homology"/>
<dbReference type="EMBL" id="JAEHOH010000001">
    <property type="protein sequence ID" value="MBK0417511.1"/>
    <property type="molecule type" value="Genomic_DNA"/>
</dbReference>
<dbReference type="SUPFAM" id="SSF52467">
    <property type="entry name" value="DHS-like NAD/FAD-binding domain"/>
    <property type="match status" value="1"/>
</dbReference>
<feature type="region of interest" description="Disordered" evidence="5">
    <location>
        <begin position="1"/>
        <end position="42"/>
    </location>
</feature>
<dbReference type="Proteomes" id="UP000608530">
    <property type="component" value="Unassembled WGS sequence"/>
</dbReference>
<feature type="domain" description="Thiamine pyrophosphate enzyme TPP-binding" evidence="7">
    <location>
        <begin position="466"/>
        <end position="617"/>
    </location>
</feature>
<dbReference type="CDD" id="cd00568">
    <property type="entry name" value="TPP_enzymes"/>
    <property type="match status" value="1"/>
</dbReference>
<gene>
    <name evidence="9" type="ORF">JD276_00460</name>
</gene>
<feature type="region of interest" description="Disordered" evidence="5">
    <location>
        <begin position="419"/>
        <end position="443"/>
    </location>
</feature>
<protein>
    <submittedName>
        <fullName evidence="9">Thiamine pyrophosphate-binding protein</fullName>
    </submittedName>
</protein>
<evidence type="ECO:0000313" key="10">
    <source>
        <dbReference type="Proteomes" id="UP000608530"/>
    </source>
</evidence>
<feature type="domain" description="Thiamine pyrophosphate enzyme central" evidence="6">
    <location>
        <begin position="240"/>
        <end position="369"/>
    </location>
</feature>
<dbReference type="InterPro" id="IPR012000">
    <property type="entry name" value="Thiamin_PyroP_enz_cen_dom"/>
</dbReference>
<evidence type="ECO:0000259" key="8">
    <source>
        <dbReference type="Pfam" id="PF02776"/>
    </source>
</evidence>
<dbReference type="GO" id="GO:0000287">
    <property type="term" value="F:magnesium ion binding"/>
    <property type="evidence" value="ECO:0007669"/>
    <property type="project" value="InterPro"/>
</dbReference>
<evidence type="ECO:0000256" key="3">
    <source>
        <dbReference type="ARBA" id="ARBA00023052"/>
    </source>
</evidence>
<keyword evidence="10" id="KW-1185">Reference proteome</keyword>
<dbReference type="Pfam" id="PF02775">
    <property type="entry name" value="TPP_enzyme_C"/>
    <property type="match status" value="1"/>
</dbReference>